<dbReference type="Pfam" id="PF20148">
    <property type="entry name" value="DUF6531"/>
    <property type="match status" value="1"/>
</dbReference>
<reference evidence="6" key="1">
    <citation type="submission" date="2017-08" db="EMBL/GenBank/DDBJ databases">
        <authorList>
            <person name="Imhoff J.F."/>
            <person name="Rahn T."/>
            <person name="Kuenzel S."/>
            <person name="Neulinger S.C."/>
        </authorList>
    </citation>
    <scope>NUCLEOTIDE SEQUENCE</scope>
    <source>
        <strain evidence="6">DSM 11080</strain>
    </source>
</reference>
<dbReference type="SUPFAM" id="SSF54001">
    <property type="entry name" value="Cysteine proteinases"/>
    <property type="match status" value="1"/>
</dbReference>
<evidence type="ECO:0000256" key="1">
    <source>
        <dbReference type="ARBA" id="ARBA00022737"/>
    </source>
</evidence>
<dbReference type="Gene3D" id="3.10.620.30">
    <property type="match status" value="1"/>
</dbReference>
<evidence type="ECO:0008006" key="8">
    <source>
        <dbReference type="Google" id="ProtNLM"/>
    </source>
</evidence>
<dbReference type="Proteomes" id="UP001296776">
    <property type="component" value="Unassembled WGS sequence"/>
</dbReference>
<dbReference type="InterPro" id="IPR031325">
    <property type="entry name" value="RHS_repeat"/>
</dbReference>
<dbReference type="InterPro" id="IPR050708">
    <property type="entry name" value="T6SS_VgrG/RHS"/>
</dbReference>
<feature type="region of interest" description="Disordered" evidence="2">
    <location>
        <begin position="681"/>
        <end position="706"/>
    </location>
</feature>
<gene>
    <name evidence="6" type="ORF">CKO40_22800</name>
</gene>
<feature type="compositionally biased region" description="Low complexity" evidence="2">
    <location>
        <begin position="685"/>
        <end position="699"/>
    </location>
</feature>
<dbReference type="PANTHER" id="PTHR32305">
    <property type="match status" value="1"/>
</dbReference>
<feature type="domain" description="DUF6531" evidence="4">
    <location>
        <begin position="708"/>
        <end position="764"/>
    </location>
</feature>
<keyword evidence="7" id="KW-1185">Reference proteome</keyword>
<evidence type="ECO:0000259" key="5">
    <source>
        <dbReference type="Pfam" id="PF25023"/>
    </source>
</evidence>
<accession>A0AAJ0U8G8</accession>
<dbReference type="PANTHER" id="PTHR32305:SF15">
    <property type="entry name" value="PROTEIN RHSA-RELATED"/>
    <property type="match status" value="1"/>
</dbReference>
<feature type="domain" description="Teneurin-like YD-shell" evidence="5">
    <location>
        <begin position="865"/>
        <end position="1003"/>
    </location>
</feature>
<evidence type="ECO:0000256" key="2">
    <source>
        <dbReference type="SAM" id="MobiDB-lite"/>
    </source>
</evidence>
<comment type="caution">
    <text evidence="6">The sequence shown here is derived from an EMBL/GenBank/DDBJ whole genome shotgun (WGS) entry which is preliminary data.</text>
</comment>
<evidence type="ECO:0000313" key="6">
    <source>
        <dbReference type="EMBL" id="MBK1707281.1"/>
    </source>
</evidence>
<dbReference type="NCBIfam" id="TIGR01643">
    <property type="entry name" value="YD_repeat_2x"/>
    <property type="match status" value="1"/>
</dbReference>
<name>A0AAJ0U8G8_9GAMM</name>
<dbReference type="InterPro" id="IPR002931">
    <property type="entry name" value="Transglutaminase-like"/>
</dbReference>
<dbReference type="InterPro" id="IPR038765">
    <property type="entry name" value="Papain-like_cys_pep_sf"/>
</dbReference>
<dbReference type="InterPro" id="IPR056823">
    <property type="entry name" value="TEN-like_YD-shell"/>
</dbReference>
<protein>
    <recommendedName>
        <fullName evidence="8">Transglutaminase-like domain-containing protein</fullName>
    </recommendedName>
</protein>
<evidence type="ECO:0000313" key="7">
    <source>
        <dbReference type="Proteomes" id="UP001296776"/>
    </source>
</evidence>
<keyword evidence="1" id="KW-0677">Repeat</keyword>
<evidence type="ECO:0000259" key="3">
    <source>
        <dbReference type="Pfam" id="PF01841"/>
    </source>
</evidence>
<organism evidence="6 7">
    <name type="scientific">Halochromatium glycolicum</name>
    <dbReference type="NCBI Taxonomy" id="85075"/>
    <lineage>
        <taxon>Bacteria</taxon>
        <taxon>Pseudomonadati</taxon>
        <taxon>Pseudomonadota</taxon>
        <taxon>Gammaproteobacteria</taxon>
        <taxon>Chromatiales</taxon>
        <taxon>Chromatiaceae</taxon>
        <taxon>Halochromatium</taxon>
    </lineage>
</organism>
<dbReference type="AlphaFoldDB" id="A0AAJ0U8G8"/>
<dbReference type="Gene3D" id="2.180.10.10">
    <property type="entry name" value="RHS repeat-associated core"/>
    <property type="match status" value="2"/>
</dbReference>
<dbReference type="InterPro" id="IPR045351">
    <property type="entry name" value="DUF6531"/>
</dbReference>
<dbReference type="Pfam" id="PF05593">
    <property type="entry name" value="RHS_repeat"/>
    <property type="match status" value="1"/>
</dbReference>
<dbReference type="InterPro" id="IPR006530">
    <property type="entry name" value="YD"/>
</dbReference>
<feature type="domain" description="Transglutaminase-like" evidence="3">
    <location>
        <begin position="128"/>
        <end position="254"/>
    </location>
</feature>
<reference evidence="6" key="2">
    <citation type="journal article" date="2020" name="Microorganisms">
        <title>Osmotic Adaptation and Compatible Solute Biosynthesis of Phototrophic Bacteria as Revealed from Genome Analyses.</title>
        <authorList>
            <person name="Imhoff J.F."/>
            <person name="Rahn T."/>
            <person name="Kunzel S."/>
            <person name="Keller A."/>
            <person name="Neulinger S.C."/>
        </authorList>
    </citation>
    <scope>NUCLEOTIDE SEQUENCE</scope>
    <source>
        <strain evidence="6">DSM 11080</strain>
    </source>
</reference>
<evidence type="ECO:0000259" key="4">
    <source>
        <dbReference type="Pfam" id="PF20148"/>
    </source>
</evidence>
<sequence>MLLQKVSRLALFGSSYVGLGYCGKLMATANEGSSAMLDTERTRRIGYLFQLPWLALTLLCGLACVQTADVLAAEDLLPANGNIQAEAVTPGDALEMLAARAPSARASLPGLAVTQANVSDAASEAAPEIAEMARALRYNVDLIYAFVHDQVAFEPLFGARKGALGTLLDKCGNAFDQAQLMVALLRESGYTASYVQGTLRLDAQQAMDWLGLEDYFAIGNLLPSGGIPMENYYSTRVDVHHVWVKVEIAGQSYVFDPSFTNGTRAARMDLAAAMGYDAASFLAAARSGSAEGTHFIQDLNRANVRARLSDYASSLIEQIRNTTPAATLEEVIGGRAVEPAVSDLRQSTHPLGQSILAEWSGDIPAQYQTTLRIQLPGIDQTLNSSDIYGRRLTLFYNASNQPELRLDGALMDTGSAVAPGSRQSISFTIDHPYAAGGGAYGDQSGSQSIVAGGAYVISNGWGNMGKGMVDRHRQRLREYRHAGLDERSEAVLGESLALISYNWIAQNSLASELSDRIAQGETLRHHWVGIAGESSAPYVDLPFNLSSTVSLANEAETPNALFFSASGVGSALEHGVIEQTQPIGAVSTVKLLDQANDLSYKIFDVTAASFGSVQSQLQGYSASELSYVESYLNAGYRVLLPSDGDLGEAQWQGIGFLAVSPGDDRIAHIIGGGLKGGFGAESAQTDSDATAAAGDSGSDADNHVQSDDPIDLVTGDFLYASDDIGVGSGGLPVGLGLQRRYNAANRFEDRGLGWGWTHSFDIVATPGSDGYQGLGADSPVDAAAAIVAAYVSLDLLKAAKSTDRLLVAALVEKWLMDQLTDNVVNVSQPGSSQQFVKLPDGSYHASPGQSVELFQDADQTYRMRTRRGVEMRFDAAGRLATWEDPNGNRLALQYGADGLSSVTNDFGRSLTFGYVDGRLERITDDTGRQVSYAYDAAGNLRGYTDPGGKQTRFVYDPGTPGLLTQVFGPRRPSEAQVTNTYDRLGRVMTQRDAAGNLYQYFIAGHRSEEVDPLGGTRVWEFNAQGRTLLEIDPLGLTLLKRYDGEQRLIEATLPEGGRISYDYDVWHNPVRVTAHPKPGSPLSPLVRTFTYDAEYDLPLTATDPKG</sequence>
<dbReference type="Pfam" id="PF25023">
    <property type="entry name" value="TEN_YD-shell"/>
    <property type="match status" value="1"/>
</dbReference>
<proteinExistence type="predicted"/>
<dbReference type="EMBL" id="NRSJ01000077">
    <property type="protein sequence ID" value="MBK1707281.1"/>
    <property type="molecule type" value="Genomic_DNA"/>
</dbReference>
<dbReference type="Pfam" id="PF01841">
    <property type="entry name" value="Transglut_core"/>
    <property type="match status" value="1"/>
</dbReference>